<dbReference type="InterPro" id="IPR000792">
    <property type="entry name" value="Tscrpt_reg_LuxR_C"/>
</dbReference>
<dbReference type="GO" id="GO:0003677">
    <property type="term" value="F:DNA binding"/>
    <property type="evidence" value="ECO:0007669"/>
    <property type="project" value="UniProtKB-KW"/>
</dbReference>
<organism evidence="5 6">
    <name type="scientific">Corynebacterium uropygiale</name>
    <dbReference type="NCBI Taxonomy" id="1775911"/>
    <lineage>
        <taxon>Bacteria</taxon>
        <taxon>Bacillati</taxon>
        <taxon>Actinomycetota</taxon>
        <taxon>Actinomycetes</taxon>
        <taxon>Mycobacteriales</taxon>
        <taxon>Corynebacteriaceae</taxon>
        <taxon>Corynebacterium</taxon>
    </lineage>
</organism>
<evidence type="ECO:0000259" key="3">
    <source>
        <dbReference type="PROSITE" id="PS50043"/>
    </source>
</evidence>
<evidence type="ECO:0000256" key="2">
    <source>
        <dbReference type="PROSITE-ProRule" id="PRU00169"/>
    </source>
</evidence>
<dbReference type="Pfam" id="PF00072">
    <property type="entry name" value="Response_reg"/>
    <property type="match status" value="1"/>
</dbReference>
<proteinExistence type="predicted"/>
<dbReference type="InterPro" id="IPR001789">
    <property type="entry name" value="Sig_transdc_resp-reg_receiver"/>
</dbReference>
<dbReference type="GO" id="GO:0000160">
    <property type="term" value="P:phosphorelay signal transduction system"/>
    <property type="evidence" value="ECO:0007669"/>
    <property type="project" value="InterPro"/>
</dbReference>
<dbReference type="Gene3D" id="3.40.50.2300">
    <property type="match status" value="1"/>
</dbReference>
<dbReference type="CDD" id="cd06170">
    <property type="entry name" value="LuxR_C_like"/>
    <property type="match status" value="1"/>
</dbReference>
<dbReference type="PRINTS" id="PR00038">
    <property type="entry name" value="HTHLUXR"/>
</dbReference>
<dbReference type="PROSITE" id="PS50110">
    <property type="entry name" value="RESPONSE_REGULATORY"/>
    <property type="match status" value="1"/>
</dbReference>
<evidence type="ECO:0000256" key="1">
    <source>
        <dbReference type="ARBA" id="ARBA00023125"/>
    </source>
</evidence>
<dbReference type="SMART" id="SM00448">
    <property type="entry name" value="REC"/>
    <property type="match status" value="1"/>
</dbReference>
<name>A0A9X1QQ51_9CORY</name>
<comment type="caution">
    <text evidence="5">The sequence shown here is derived from an EMBL/GenBank/DDBJ whole genome shotgun (WGS) entry which is preliminary data.</text>
</comment>
<dbReference type="GO" id="GO:0006355">
    <property type="term" value="P:regulation of DNA-templated transcription"/>
    <property type="evidence" value="ECO:0007669"/>
    <property type="project" value="InterPro"/>
</dbReference>
<accession>A0A9X1QQ51</accession>
<dbReference type="AlphaFoldDB" id="A0A9X1QQ51"/>
<keyword evidence="6" id="KW-1185">Reference proteome</keyword>
<evidence type="ECO:0000259" key="4">
    <source>
        <dbReference type="PROSITE" id="PS50110"/>
    </source>
</evidence>
<dbReference type="Pfam" id="PF00196">
    <property type="entry name" value="GerE"/>
    <property type="match status" value="1"/>
</dbReference>
<feature type="domain" description="Response regulatory" evidence="4">
    <location>
        <begin position="17"/>
        <end position="150"/>
    </location>
</feature>
<dbReference type="Proteomes" id="UP001139336">
    <property type="component" value="Unassembled WGS sequence"/>
</dbReference>
<evidence type="ECO:0000313" key="6">
    <source>
        <dbReference type="Proteomes" id="UP001139336"/>
    </source>
</evidence>
<dbReference type="SMART" id="SM00421">
    <property type="entry name" value="HTH_LUXR"/>
    <property type="match status" value="1"/>
</dbReference>
<dbReference type="PANTHER" id="PTHR43214">
    <property type="entry name" value="TWO-COMPONENT RESPONSE REGULATOR"/>
    <property type="match status" value="1"/>
</dbReference>
<keyword evidence="2" id="KW-0597">Phosphoprotein</keyword>
<reference evidence="5" key="1">
    <citation type="submission" date="2022-01" db="EMBL/GenBank/DDBJ databases">
        <title>Corynebacterium sp. nov isolated from isolated from the feces of the greater white-fronted geese (Anser albifrons) at Poyang Lake, PR China.</title>
        <authorList>
            <person name="Liu Q."/>
        </authorList>
    </citation>
    <scope>NUCLEOTIDE SEQUENCE</scope>
    <source>
        <strain evidence="5">JCM 32435</strain>
    </source>
</reference>
<gene>
    <name evidence="5" type="ORF">L1O03_01065</name>
</gene>
<dbReference type="PROSITE" id="PS50043">
    <property type="entry name" value="HTH_LUXR_2"/>
    <property type="match status" value="1"/>
</dbReference>
<dbReference type="PANTHER" id="PTHR43214:SF42">
    <property type="entry name" value="TRANSCRIPTIONAL REGULATORY PROTEIN DESR"/>
    <property type="match status" value="1"/>
</dbReference>
<dbReference type="InterPro" id="IPR011006">
    <property type="entry name" value="CheY-like_superfamily"/>
</dbReference>
<dbReference type="InterPro" id="IPR036388">
    <property type="entry name" value="WH-like_DNA-bd_sf"/>
</dbReference>
<dbReference type="Gene3D" id="1.10.10.10">
    <property type="entry name" value="Winged helix-like DNA-binding domain superfamily/Winged helix DNA-binding domain"/>
    <property type="match status" value="1"/>
</dbReference>
<dbReference type="RefSeq" id="WP_236117571.1">
    <property type="nucleotide sequence ID" value="NZ_JAKGSI010000001.1"/>
</dbReference>
<dbReference type="InterPro" id="IPR016032">
    <property type="entry name" value="Sig_transdc_resp-reg_C-effctor"/>
</dbReference>
<dbReference type="SUPFAM" id="SSF46894">
    <property type="entry name" value="C-terminal effector domain of the bipartite response regulators"/>
    <property type="match status" value="1"/>
</dbReference>
<keyword evidence="1" id="KW-0238">DNA-binding</keyword>
<protein>
    <submittedName>
        <fullName evidence="5">Response regulator transcription factor</fullName>
    </submittedName>
</protein>
<dbReference type="EMBL" id="JAKGSI010000001">
    <property type="protein sequence ID" value="MCF4005768.1"/>
    <property type="molecule type" value="Genomic_DNA"/>
</dbReference>
<feature type="modified residue" description="4-aspartylphosphate" evidence="2">
    <location>
        <position position="68"/>
    </location>
</feature>
<feature type="domain" description="HTH luxR-type" evidence="3">
    <location>
        <begin position="165"/>
        <end position="230"/>
    </location>
</feature>
<evidence type="ECO:0000313" key="5">
    <source>
        <dbReference type="EMBL" id="MCF4005768.1"/>
    </source>
</evidence>
<dbReference type="InterPro" id="IPR039420">
    <property type="entry name" value="WalR-like"/>
</dbReference>
<dbReference type="SUPFAM" id="SSF52172">
    <property type="entry name" value="CheY-like"/>
    <property type="match status" value="1"/>
</dbReference>
<sequence length="232" mass="24360">MTPDTAPIEHPDITPIRVVLADDQELVRAGLAALLNIEPDIDVVAQFPSGNGVADAVVDLGVDVAVLDIEMPHNGITTAAEIAEATRTAQTPTTPERAHAPHSSNGCRVLIVTTFGRAGYLQRAMQAGASGFMVKDAPAEELAAAIRRIHAGGTVIDPTLSAEALSIGANPLTPRERDVLRESLDGAPVREIARRLFLAPGTVRNHASQAIAKTGANNRISAAQAAQRRGWL</sequence>